<protein>
    <submittedName>
        <fullName evidence="1">Uncharacterized protein</fullName>
    </submittedName>
</protein>
<reference evidence="1" key="1">
    <citation type="journal article" date="2014" name="Front. Microbiol.">
        <title>High frequency of phylogenetically diverse reductive dehalogenase-homologous genes in deep subseafloor sedimentary metagenomes.</title>
        <authorList>
            <person name="Kawai M."/>
            <person name="Futagami T."/>
            <person name="Toyoda A."/>
            <person name="Takaki Y."/>
            <person name="Nishi S."/>
            <person name="Hori S."/>
            <person name="Arai W."/>
            <person name="Tsubouchi T."/>
            <person name="Morono Y."/>
            <person name="Uchiyama I."/>
            <person name="Ito T."/>
            <person name="Fujiyama A."/>
            <person name="Inagaki F."/>
            <person name="Takami H."/>
        </authorList>
    </citation>
    <scope>NUCLEOTIDE SEQUENCE</scope>
    <source>
        <strain evidence="1">Expedition CK06-06</strain>
    </source>
</reference>
<dbReference type="EMBL" id="BARS01037419">
    <property type="protein sequence ID" value="GAG26002.1"/>
    <property type="molecule type" value="Genomic_DNA"/>
</dbReference>
<sequence length="29" mass="3256">DALDFDEAFDRGFELHLTRSDDDASDPEG</sequence>
<dbReference type="AlphaFoldDB" id="X0WS38"/>
<evidence type="ECO:0000313" key="1">
    <source>
        <dbReference type="EMBL" id="GAG26002.1"/>
    </source>
</evidence>
<feature type="non-terminal residue" evidence="1">
    <location>
        <position position="1"/>
    </location>
</feature>
<comment type="caution">
    <text evidence="1">The sequence shown here is derived from an EMBL/GenBank/DDBJ whole genome shotgun (WGS) entry which is preliminary data.</text>
</comment>
<gene>
    <name evidence="1" type="ORF">S01H1_57382</name>
</gene>
<accession>X0WS38</accession>
<proteinExistence type="predicted"/>
<organism evidence="1">
    <name type="scientific">marine sediment metagenome</name>
    <dbReference type="NCBI Taxonomy" id="412755"/>
    <lineage>
        <taxon>unclassified sequences</taxon>
        <taxon>metagenomes</taxon>
        <taxon>ecological metagenomes</taxon>
    </lineage>
</organism>
<name>X0WS38_9ZZZZ</name>